<evidence type="ECO:0000313" key="2">
    <source>
        <dbReference type="Proteomes" id="UP000001694"/>
    </source>
</evidence>
<dbReference type="STRING" id="444157.Tneu_1373"/>
<name>B1Y970_PYRNV</name>
<sequence length="180" mass="20536">MECDVVLSYLKERGVAGSRRRLDFVAAVAGSLQIGFWCPREDFPNFDDIEDARKTLDLDHTDVLVVVAYRPYVIVDYLNSLMERASRWYGVQLHTKLLGVSSVELETGLEEALGRAFVEKPNKLGTAIKTEYVCPHCGRDALGLYRQERYFSRKYRGRVIEGIYACASCGFKIRRVELLD</sequence>
<dbReference type="EMBL" id="CP001014">
    <property type="protein sequence ID" value="ACB40299.1"/>
    <property type="molecule type" value="Genomic_DNA"/>
</dbReference>
<dbReference type="KEGG" id="tne:Tneu_1373"/>
<keyword evidence="2" id="KW-1185">Reference proteome</keyword>
<dbReference type="OrthoDB" id="24321at2157"/>
<evidence type="ECO:0000313" key="1">
    <source>
        <dbReference type="EMBL" id="ACB40299.1"/>
    </source>
</evidence>
<dbReference type="eggNOG" id="arCOG05567">
    <property type="taxonomic scope" value="Archaea"/>
</dbReference>
<proteinExistence type="predicted"/>
<organism evidence="1 2">
    <name type="scientific">Pyrobaculum neutrophilum (strain DSM 2338 / JCM 9278 / NBRC 100436 / V24Sta)</name>
    <name type="common">Thermoproteus neutrophilus</name>
    <dbReference type="NCBI Taxonomy" id="444157"/>
    <lineage>
        <taxon>Archaea</taxon>
        <taxon>Thermoproteota</taxon>
        <taxon>Thermoprotei</taxon>
        <taxon>Thermoproteales</taxon>
        <taxon>Thermoproteaceae</taxon>
        <taxon>Pyrobaculum</taxon>
    </lineage>
</organism>
<dbReference type="HOGENOM" id="CLU_1493028_0_0_2"/>
<accession>B1Y970</accession>
<dbReference type="GeneID" id="6164401"/>
<protein>
    <submittedName>
        <fullName evidence="1">Uncharacterized protein</fullName>
    </submittedName>
</protein>
<gene>
    <name evidence="1" type="ordered locus">Tneu_1373</name>
</gene>
<reference evidence="1" key="1">
    <citation type="submission" date="2008-03" db="EMBL/GenBank/DDBJ databases">
        <title>Complete sequence of Thermoproteus neutrophilus V24Sta.</title>
        <authorList>
            <consortium name="US DOE Joint Genome Institute"/>
            <person name="Copeland A."/>
            <person name="Lucas S."/>
            <person name="Lapidus A."/>
            <person name="Glavina del Rio T."/>
            <person name="Dalin E."/>
            <person name="Tice H."/>
            <person name="Bruce D."/>
            <person name="Goodwin L."/>
            <person name="Pitluck S."/>
            <person name="Sims D."/>
            <person name="Brettin T."/>
            <person name="Detter J.C."/>
            <person name="Han C."/>
            <person name="Kuske C.R."/>
            <person name="Schmutz J."/>
            <person name="Larimer F."/>
            <person name="Land M."/>
            <person name="Hauser L."/>
            <person name="Kyrpides N."/>
            <person name="Mikhailova N."/>
            <person name="Biddle J.F."/>
            <person name="Zhang Z."/>
            <person name="Fitz-Gibbon S.T."/>
            <person name="Lowe T.M."/>
            <person name="Saltikov C."/>
            <person name="House C.H."/>
            <person name="Richardson P."/>
        </authorList>
    </citation>
    <scope>NUCLEOTIDE SEQUENCE [LARGE SCALE GENOMIC DNA]</scope>
    <source>
        <strain evidence="1">V24Sta</strain>
    </source>
</reference>
<dbReference type="Proteomes" id="UP000001694">
    <property type="component" value="Chromosome"/>
</dbReference>
<dbReference type="RefSeq" id="WP_012350718.1">
    <property type="nucleotide sequence ID" value="NC_010525.1"/>
</dbReference>
<dbReference type="AlphaFoldDB" id="B1Y970"/>